<dbReference type="InterPro" id="IPR027417">
    <property type="entry name" value="P-loop_NTPase"/>
</dbReference>
<feature type="domain" description="Helicase C-terminal" evidence="4">
    <location>
        <begin position="921"/>
        <end position="1090"/>
    </location>
</feature>
<dbReference type="Gene3D" id="3.40.50.300">
    <property type="entry name" value="P-loop containing nucleotide triphosphate hydrolases"/>
    <property type="match status" value="2"/>
</dbReference>
<protein>
    <submittedName>
        <fullName evidence="5">DEAD/DEAH box helicase domain protein</fullName>
    </submittedName>
</protein>
<dbReference type="InterPro" id="IPR014001">
    <property type="entry name" value="Helicase_ATP-bd"/>
</dbReference>
<evidence type="ECO:0000313" key="5">
    <source>
        <dbReference type="EMBL" id="ACA60174.1"/>
    </source>
</evidence>
<dbReference type="RefSeq" id="WP_012302755.1">
    <property type="nucleotide sequence ID" value="NC_010424.1"/>
</dbReference>
<sequence length="1589" mass="178729">MESQMTVDAAFSPLGLLEEVAKRYRRYLYTTFYFRDPLLRASFNQALAAANLVRGPYLEVARPYPLGVGAERLLEDVLGEPPDKGFLEAIQGTRPLYRHQEEAIRAVFRERNVVVATGTGSGKTEAFLLPILFHLYREFRKGELGPGIRAMILYPMNALAYDQRDRLGEIARRLEEEGSPFRFTFGQYIGDTPEDERDTRREAQKHLAEYRLPGELVLRSEMRETPPHILLTNYSMLEYLLIRPADSPLFAGTGARRWTYLVLDEAHQYRGARGMEMAMLIRRLKERLRDGGKEGPFRCLATSATLLGGEQDREATAHFATTLFGEAFGPEDVITGKPPAPAGEERASEKTWYDLTPADYALMLEVLNQGTDGARKRLAGLARRKTDAGAPEEDPDSVCGRLLAHDRRAHRLRELGVGEPRPVAAIARELFPEIDDEAARVGALGMLVVLLMQTAAATAGAGRSKHAGPPVLAARYHFFLRSLDGAFVRYRGGRRVLVERAASPEAGVFEVALCRECGQHYLVGRIQGDGRRGRLVEAVRDPSHPEYGAVFFRPLETPQSVESDAEDDESAAPQDRQRYALCVQCRAIWLEGLAPLCDHAEILAVEREEAAREGDDQIPRCSACGYQAPDPVREVVHGTDGPHTVIATTLYQELPSDRKKILAFADSRQEAAFFSWYLDRTYRDLLTRNLVWQAGSALGWRTREGLSLADLADEYYRLLRSRHLAAPYASETELRREAGIAVCREFLTEEKRISLEGVGLGYWSLRWPDWYGPMEFLRAGPWTLGAEEALELLQVLFNLLRDQGAVELPLDGPAGLVTWDDLHLKRPQKRVRLGPPRGEKGVCSWEGARSGRVRLLKKILMARGLDNGEAVREAGLCLQRIWEAVLEYERKAPETAYRLLLPAANNAWRLNSAWWRFHVFRPEATLWRCDMCGRVGRWSVAGLCSRPACPGRMVRAAAGELTDNHYRYLYQSAFPGRLRVEEHTAQLGRKKAREYQEAFKKGRIHLLSCSTTFELGVDLGDLDTVFLRNTPPEAFNYAQRVGRAGRRPGRPGIALTYCRRAPHDLYHFAHPEQILHGSTKPPVLRLTNPKIVLRHVAAVALSSFFREYRERFDSVQKLCVDLQRPSLVADLHAFLEERRREIEAILRRIVPAEGELHAVLGLRDGKWIDLLTRESLEREEPRLLLAEAEVADDYRKLHALEARASARRDHPTAEWAKDRAETIAREDVLSFLSRKAVIPKYGFPVDVVELDTRLGRTSEGENLQLQRDLKVAIAEFAPTSKLVADKLLWTSYGVKRVAEREWEVWCYRRCREHKRYDVWKPTETPPPSCCGAAGGEERFLIPRFGFVAPPEKPKQPQRRPVRMFSTRPFFAGFQGPDRESLAMPTADPLLTVSRARPGGMGVLCEGRRGRGFWICAACGAGFLKQEKVHRTPFGERCGGALQRRALGHLFVTDVVQVRFRFPAPAGMNEVWFAYSLAYALAGGAAEVLEVLPNDVSAVVLPGDSAQILPIILYDNVPGGAGLVARLEEENTMHDCLRAAYRRVTGSCGCGSDESCYGCLRNYQNQFAHHELRRGPAKDLLEQLLAGWGA</sequence>
<evidence type="ECO:0000256" key="1">
    <source>
        <dbReference type="ARBA" id="ARBA00022741"/>
    </source>
</evidence>
<dbReference type="GO" id="GO:0036297">
    <property type="term" value="P:interstrand cross-link repair"/>
    <property type="evidence" value="ECO:0007669"/>
    <property type="project" value="TreeGrafter"/>
</dbReference>
<dbReference type="KEGG" id="dau:Daud_1673"/>
<accession>B1I5A5</accession>
<gene>
    <name evidence="5" type="ordered locus">Daud_1673</name>
</gene>
<dbReference type="GO" id="GO:0005524">
    <property type="term" value="F:ATP binding"/>
    <property type="evidence" value="ECO:0007669"/>
    <property type="project" value="UniProtKB-KW"/>
</dbReference>
<keyword evidence="1" id="KW-0547">Nucleotide-binding</keyword>
<dbReference type="SMART" id="SM00487">
    <property type="entry name" value="DEXDc"/>
    <property type="match status" value="1"/>
</dbReference>
<keyword evidence="5" id="KW-0378">Hydrolase</keyword>
<dbReference type="STRING" id="477974.Daud_1673"/>
<dbReference type="eggNOG" id="COG1205">
    <property type="taxonomic scope" value="Bacteria"/>
</dbReference>
<dbReference type="OrthoDB" id="9774462at2"/>
<dbReference type="PROSITE" id="PS51192">
    <property type="entry name" value="HELICASE_ATP_BIND_1"/>
    <property type="match status" value="1"/>
</dbReference>
<reference evidence="5 6" key="2">
    <citation type="journal article" date="2008" name="Science">
        <title>Environmental genomics reveals a single-species ecosystem deep within Earth.</title>
        <authorList>
            <person name="Chivian D."/>
            <person name="Brodie E.L."/>
            <person name="Alm E.J."/>
            <person name="Culley D.E."/>
            <person name="Dehal P.S."/>
            <person name="Desantis T.Z."/>
            <person name="Gihring T.M."/>
            <person name="Lapidus A."/>
            <person name="Lin L.H."/>
            <person name="Lowry S.R."/>
            <person name="Moser D.P."/>
            <person name="Richardson P.M."/>
            <person name="Southam G."/>
            <person name="Wanger G."/>
            <person name="Pratt L.M."/>
            <person name="Andersen G.L."/>
            <person name="Hazen T.C."/>
            <person name="Brockman F.J."/>
            <person name="Arkin A.P."/>
            <person name="Onstott T.C."/>
        </authorList>
    </citation>
    <scope>NUCLEOTIDE SEQUENCE [LARGE SCALE GENOMIC DNA]</scope>
    <source>
        <strain evidence="5 6">MP104C</strain>
    </source>
</reference>
<dbReference type="PANTHER" id="PTHR47957:SF3">
    <property type="entry name" value="ATP-DEPENDENT HELICASE HRQ1"/>
    <property type="match status" value="1"/>
</dbReference>
<dbReference type="SMART" id="SM00490">
    <property type="entry name" value="HELICc"/>
    <property type="match status" value="1"/>
</dbReference>
<dbReference type="Proteomes" id="UP000008544">
    <property type="component" value="Chromosome"/>
</dbReference>
<proteinExistence type="predicted"/>
<evidence type="ECO:0000259" key="3">
    <source>
        <dbReference type="PROSITE" id="PS51192"/>
    </source>
</evidence>
<dbReference type="PROSITE" id="PS51194">
    <property type="entry name" value="HELICASE_CTER"/>
    <property type="match status" value="1"/>
</dbReference>
<dbReference type="HOGENOM" id="CLU_001338_2_1_9"/>
<organism evidence="5 6">
    <name type="scientific">Desulforudis audaxviator (strain MP104C)</name>
    <dbReference type="NCBI Taxonomy" id="477974"/>
    <lineage>
        <taxon>Bacteria</taxon>
        <taxon>Bacillati</taxon>
        <taxon>Bacillota</taxon>
        <taxon>Clostridia</taxon>
        <taxon>Thermoanaerobacterales</taxon>
        <taxon>Candidatus Desulforudaceae</taxon>
        <taxon>Candidatus Desulforudis</taxon>
    </lineage>
</organism>
<dbReference type="PANTHER" id="PTHR47957">
    <property type="entry name" value="ATP-DEPENDENT HELICASE HRQ1"/>
    <property type="match status" value="1"/>
</dbReference>
<feature type="domain" description="Helicase ATP-binding" evidence="3">
    <location>
        <begin position="104"/>
        <end position="324"/>
    </location>
</feature>
<dbReference type="Pfam" id="PF00270">
    <property type="entry name" value="DEAD"/>
    <property type="match status" value="1"/>
</dbReference>
<dbReference type="InterPro" id="IPR018973">
    <property type="entry name" value="MZB"/>
</dbReference>
<dbReference type="eggNOG" id="COG1201">
    <property type="taxonomic scope" value="Bacteria"/>
</dbReference>
<dbReference type="Pfam" id="PF09369">
    <property type="entry name" value="MZB"/>
    <property type="match status" value="1"/>
</dbReference>
<dbReference type="SUPFAM" id="SSF52540">
    <property type="entry name" value="P-loop containing nucleoside triphosphate hydrolases"/>
    <property type="match status" value="2"/>
</dbReference>
<keyword evidence="2" id="KW-0067">ATP-binding</keyword>
<name>B1I5A5_DESAP</name>
<dbReference type="InterPro" id="IPR011545">
    <property type="entry name" value="DEAD/DEAH_box_helicase_dom"/>
</dbReference>
<evidence type="ECO:0000313" key="6">
    <source>
        <dbReference type="Proteomes" id="UP000008544"/>
    </source>
</evidence>
<keyword evidence="6" id="KW-1185">Reference proteome</keyword>
<dbReference type="GO" id="GO:0043138">
    <property type="term" value="F:3'-5' DNA helicase activity"/>
    <property type="evidence" value="ECO:0007669"/>
    <property type="project" value="TreeGrafter"/>
</dbReference>
<keyword evidence="5" id="KW-0347">Helicase</keyword>
<evidence type="ECO:0000256" key="2">
    <source>
        <dbReference type="ARBA" id="ARBA00022840"/>
    </source>
</evidence>
<dbReference type="GO" id="GO:0003676">
    <property type="term" value="F:nucleic acid binding"/>
    <property type="evidence" value="ECO:0007669"/>
    <property type="project" value="InterPro"/>
</dbReference>
<reference evidence="6" key="1">
    <citation type="submission" date="2007-10" db="EMBL/GenBank/DDBJ databases">
        <title>Complete sequence of chromosome of Desulforudis audaxviator MP104C.</title>
        <authorList>
            <person name="Copeland A."/>
            <person name="Lucas S."/>
            <person name="Lapidus A."/>
            <person name="Barry K."/>
            <person name="Glavina del Rio T."/>
            <person name="Dalin E."/>
            <person name="Tice H."/>
            <person name="Bruce D."/>
            <person name="Pitluck S."/>
            <person name="Lowry S.R."/>
            <person name="Larimer F."/>
            <person name="Land M.L."/>
            <person name="Hauser L."/>
            <person name="Kyrpides N."/>
            <person name="Ivanova N.N."/>
            <person name="Richardson P."/>
        </authorList>
    </citation>
    <scope>NUCLEOTIDE SEQUENCE [LARGE SCALE GENOMIC DNA]</scope>
    <source>
        <strain evidence="6">MP104C</strain>
    </source>
</reference>
<dbReference type="EMBL" id="CP000860">
    <property type="protein sequence ID" value="ACA60174.1"/>
    <property type="molecule type" value="Genomic_DNA"/>
</dbReference>
<evidence type="ECO:0000259" key="4">
    <source>
        <dbReference type="PROSITE" id="PS51194"/>
    </source>
</evidence>
<dbReference type="InterPro" id="IPR001650">
    <property type="entry name" value="Helicase_C-like"/>
</dbReference>
<dbReference type="Pfam" id="PF00271">
    <property type="entry name" value="Helicase_C"/>
    <property type="match status" value="1"/>
</dbReference>
<dbReference type="GO" id="GO:0006289">
    <property type="term" value="P:nucleotide-excision repair"/>
    <property type="evidence" value="ECO:0007669"/>
    <property type="project" value="TreeGrafter"/>
</dbReference>